<proteinExistence type="predicted"/>
<accession>A0A382RCI8</accession>
<feature type="domain" description="Protein Gp5 N-terminal OB-fold" evidence="2">
    <location>
        <begin position="1"/>
        <end position="66"/>
    </location>
</feature>
<organism evidence="3">
    <name type="scientific">marine metagenome</name>
    <dbReference type="NCBI Taxonomy" id="408172"/>
    <lineage>
        <taxon>unclassified sequences</taxon>
        <taxon>metagenomes</taxon>
        <taxon>ecological metagenomes</taxon>
    </lineage>
</organism>
<dbReference type="Pfam" id="PF06714">
    <property type="entry name" value="Gp5_OB"/>
    <property type="match status" value="1"/>
</dbReference>
<reference evidence="3" key="1">
    <citation type="submission" date="2018-05" db="EMBL/GenBank/DDBJ databases">
        <authorList>
            <person name="Lanie J.A."/>
            <person name="Ng W.-L."/>
            <person name="Kazmierczak K.M."/>
            <person name="Andrzejewski T.M."/>
            <person name="Davidsen T.M."/>
            <person name="Wayne K.J."/>
            <person name="Tettelin H."/>
            <person name="Glass J.I."/>
            <person name="Rusch D."/>
            <person name="Podicherti R."/>
            <person name="Tsui H.-C.T."/>
            <person name="Winkler M.E."/>
        </authorList>
    </citation>
    <scope>NUCLEOTIDE SEQUENCE</scope>
</reference>
<gene>
    <name evidence="3" type="ORF">METZ01_LOCUS347721</name>
</gene>
<feature type="compositionally biased region" description="Basic and acidic residues" evidence="1">
    <location>
        <begin position="91"/>
        <end position="103"/>
    </location>
</feature>
<feature type="compositionally biased region" description="Polar residues" evidence="1">
    <location>
        <begin position="75"/>
        <end position="90"/>
    </location>
</feature>
<protein>
    <recommendedName>
        <fullName evidence="2">Protein Gp5 N-terminal OB-fold domain-containing protein</fullName>
    </recommendedName>
</protein>
<feature type="region of interest" description="Disordered" evidence="1">
    <location>
        <begin position="75"/>
        <end position="120"/>
    </location>
</feature>
<dbReference type="SUPFAM" id="SSF69349">
    <property type="entry name" value="Phage fibre proteins"/>
    <property type="match status" value="1"/>
</dbReference>
<feature type="non-terminal residue" evidence="3">
    <location>
        <position position="323"/>
    </location>
</feature>
<name>A0A382RCI8_9ZZZZ</name>
<sequence>QEPVVMGTIGGKPEEECNPIKGFNDPFGQYPLNDYLANEFREVPKDSHNYVPKAAEPDTNRLARGNLIIPTIDSTSLTDDSVPLSNGENSKSLEWKRKTRQEGVPKALAGNTSSSIDNTNEPFYAGNSGLDSLLTGQVIPDTSDYATEIDDPNYYWNEPHPRYGGVKKSKTEFATSYSSCYPYNHVRQSESGHVEEWDDTPSAERLHRYHKSGTFEEIQADGTRIVKVVGDNYEIVAGEKDVLISGDCNITVEGNCRLLTMGSMVQEVRGDYHLNVLGDMRVKVGGNMVQEIMSARKIKVEKDDDLKVGKSQVINVGVNAEVQ</sequence>
<feature type="compositionally biased region" description="Polar residues" evidence="1">
    <location>
        <begin position="110"/>
        <end position="120"/>
    </location>
</feature>
<evidence type="ECO:0000256" key="1">
    <source>
        <dbReference type="SAM" id="MobiDB-lite"/>
    </source>
</evidence>
<evidence type="ECO:0000313" key="3">
    <source>
        <dbReference type="EMBL" id="SVC94867.1"/>
    </source>
</evidence>
<dbReference type="EMBL" id="UINC01120405">
    <property type="protein sequence ID" value="SVC94867.1"/>
    <property type="molecule type" value="Genomic_DNA"/>
</dbReference>
<dbReference type="Gene3D" id="3.10.450.190">
    <property type="match status" value="1"/>
</dbReference>
<feature type="non-terminal residue" evidence="3">
    <location>
        <position position="1"/>
    </location>
</feature>
<dbReference type="InterPro" id="IPR009590">
    <property type="entry name" value="Gp5_OB_N"/>
</dbReference>
<dbReference type="AlphaFoldDB" id="A0A382RCI8"/>
<evidence type="ECO:0000259" key="2">
    <source>
        <dbReference type="Pfam" id="PF06714"/>
    </source>
</evidence>